<gene>
    <name evidence="2" type="ORF">ACH4OY_23900</name>
</gene>
<feature type="transmembrane region" description="Helical" evidence="1">
    <location>
        <begin position="80"/>
        <end position="100"/>
    </location>
</feature>
<sequence length="161" mass="17226">MTSAPPALLYAQPGIVVTTDRFTVGHSSFAIADLTHLHTARGPHDRLAVRAVAVTAVMIAGVGLLLGFTGGLQRLTAGAYLALGAVALLPVLLAAAGARWRPPPYELWGWHRGVEVLLFSSDDQRQFGQVSRAVHRAREGIRYGGWGAAPATAEELWRPDR</sequence>
<dbReference type="RefSeq" id="WP_396683146.1">
    <property type="nucleotide sequence ID" value="NZ_JBIRPU010000020.1"/>
</dbReference>
<comment type="caution">
    <text evidence="2">The sequence shown here is derived from an EMBL/GenBank/DDBJ whole genome shotgun (WGS) entry which is preliminary data.</text>
</comment>
<name>A0ABW7STY0_9ACTN</name>
<protein>
    <submittedName>
        <fullName evidence="2">DUF6232 family protein</fullName>
    </submittedName>
</protein>
<evidence type="ECO:0000313" key="2">
    <source>
        <dbReference type="EMBL" id="MFI0795697.1"/>
    </source>
</evidence>
<organism evidence="2 3">
    <name type="scientific">Micromonospora rubida</name>
    <dbReference type="NCBI Taxonomy" id="2697657"/>
    <lineage>
        <taxon>Bacteria</taxon>
        <taxon>Bacillati</taxon>
        <taxon>Actinomycetota</taxon>
        <taxon>Actinomycetes</taxon>
        <taxon>Micromonosporales</taxon>
        <taxon>Micromonosporaceae</taxon>
        <taxon>Micromonospora</taxon>
    </lineage>
</organism>
<dbReference type="Pfam" id="PF19744">
    <property type="entry name" value="DUF6232"/>
    <property type="match status" value="1"/>
</dbReference>
<keyword evidence="1" id="KW-0812">Transmembrane</keyword>
<keyword evidence="3" id="KW-1185">Reference proteome</keyword>
<feature type="transmembrane region" description="Helical" evidence="1">
    <location>
        <begin position="47"/>
        <end position="68"/>
    </location>
</feature>
<dbReference type="EMBL" id="JBIRPU010000020">
    <property type="protein sequence ID" value="MFI0795697.1"/>
    <property type="molecule type" value="Genomic_DNA"/>
</dbReference>
<dbReference type="InterPro" id="IPR045629">
    <property type="entry name" value="DUF6232"/>
</dbReference>
<proteinExistence type="predicted"/>
<keyword evidence="1" id="KW-1133">Transmembrane helix</keyword>
<keyword evidence="1" id="KW-0472">Membrane</keyword>
<evidence type="ECO:0000313" key="3">
    <source>
        <dbReference type="Proteomes" id="UP001611075"/>
    </source>
</evidence>
<evidence type="ECO:0000256" key="1">
    <source>
        <dbReference type="SAM" id="Phobius"/>
    </source>
</evidence>
<dbReference type="Proteomes" id="UP001611075">
    <property type="component" value="Unassembled WGS sequence"/>
</dbReference>
<reference evidence="2 3" key="1">
    <citation type="submission" date="2024-10" db="EMBL/GenBank/DDBJ databases">
        <title>The Natural Products Discovery Center: Release of the First 8490 Sequenced Strains for Exploring Actinobacteria Biosynthetic Diversity.</title>
        <authorList>
            <person name="Kalkreuter E."/>
            <person name="Kautsar S.A."/>
            <person name="Yang D."/>
            <person name="Bader C.D."/>
            <person name="Teijaro C.N."/>
            <person name="Fluegel L."/>
            <person name="Davis C.M."/>
            <person name="Simpson J.R."/>
            <person name="Lauterbach L."/>
            <person name="Steele A.D."/>
            <person name="Gui C."/>
            <person name="Meng S."/>
            <person name="Li G."/>
            <person name="Viehrig K."/>
            <person name="Ye F."/>
            <person name="Su P."/>
            <person name="Kiefer A.F."/>
            <person name="Nichols A."/>
            <person name="Cepeda A.J."/>
            <person name="Yan W."/>
            <person name="Fan B."/>
            <person name="Jiang Y."/>
            <person name="Adhikari A."/>
            <person name="Zheng C.-J."/>
            <person name="Schuster L."/>
            <person name="Cowan T.M."/>
            <person name="Smanski M.J."/>
            <person name="Chevrette M.G."/>
            <person name="De Carvalho L.P.S."/>
            <person name="Shen B."/>
        </authorList>
    </citation>
    <scope>NUCLEOTIDE SEQUENCE [LARGE SCALE GENOMIC DNA]</scope>
    <source>
        <strain evidence="2 3">NPDC021253</strain>
    </source>
</reference>
<accession>A0ABW7STY0</accession>